<reference evidence="15" key="1">
    <citation type="submission" date="2020-08" db="EMBL/GenBank/DDBJ databases">
        <title>Multicomponent nature underlies the extraordinary mechanical properties of spider dragline silk.</title>
        <authorList>
            <person name="Kono N."/>
            <person name="Nakamura H."/>
            <person name="Mori M."/>
            <person name="Yoshida Y."/>
            <person name="Ohtoshi R."/>
            <person name="Malay A.D."/>
            <person name="Moran D.A.P."/>
            <person name="Tomita M."/>
            <person name="Numata K."/>
            <person name="Arakawa K."/>
        </authorList>
    </citation>
    <scope>NUCLEOTIDE SEQUENCE</scope>
</reference>
<accession>A0A8X6MD92</accession>
<keyword evidence="5 14" id="KW-0812">Transmembrane</keyword>
<dbReference type="EMBL" id="BMAW01044076">
    <property type="protein sequence ID" value="GFS42665.1"/>
    <property type="molecule type" value="Genomic_DNA"/>
</dbReference>
<comment type="caution">
    <text evidence="15">The sequence shown here is derived from an EMBL/GenBank/DDBJ whole genome shotgun (WGS) entry which is preliminary data.</text>
</comment>
<feature type="region of interest" description="Disordered" evidence="13">
    <location>
        <begin position="499"/>
        <end position="549"/>
    </location>
</feature>
<sequence length="549" mass="61856">MAVRCMSRKCAKIVLWISVPVLVVSIIILILFPTVYKNQLKKDIAFVDGSLLTNIWEDIPLPIYEKLYFFNINNGEGFLKHGEPLNVTEVGPYTYSARWVKHNPVWNSNGTVSYKEIRTYQFERDLSVGSQDDVITTLNGPMIIAADILKTYNIAFRIAASFILKLQSEKIIIEKSVRELSYEGYEDPIIKIAPLFKKGLPFKNGRFMWLVDKNATDDGIFTVFTGENDQSRTNSINNWNGQERLNFWKGDSCNMMNGTNIEIGPPLPENPEAYTFFQTIFCRSLTFNYKGDETHFGIRAKRFKPGDDVFANGSDNPANSCFDLVDGRPSGVLDVRPCQFGAPVLLSFPHFYMADPSYRTNINGLNPSDEKHGSHLDVEPITGVTVDVQIRFQMNLQMSKVRGVLQFDDVPEGIFPVFWADLEIQLNDDWAHFFKSNLNNPKIIAYSVLGGLIIICSILIIISLVVLRLSKNDFDDDDPLIDVKEEHKENLDKKVIVPNYDSSGSYEKSKSSAGVSNKGLDLSSETKKAEMKDVEAAVPTIDPSTSEKS</sequence>
<keyword evidence="7 14" id="KW-0472">Membrane</keyword>
<evidence type="ECO:0000256" key="7">
    <source>
        <dbReference type="ARBA" id="ARBA00023136"/>
    </source>
</evidence>
<evidence type="ECO:0000313" key="15">
    <source>
        <dbReference type="EMBL" id="GFS42665.1"/>
    </source>
</evidence>
<dbReference type="GO" id="GO:0005737">
    <property type="term" value="C:cytoplasm"/>
    <property type="evidence" value="ECO:0007669"/>
    <property type="project" value="TreeGrafter"/>
</dbReference>
<keyword evidence="8" id="KW-1015">Disulfide bond</keyword>
<dbReference type="PANTHER" id="PTHR11923">
    <property type="entry name" value="SCAVENGER RECEPTOR CLASS B TYPE-1 SR-B1"/>
    <property type="match status" value="1"/>
</dbReference>
<keyword evidence="16" id="KW-1185">Reference proteome</keyword>
<gene>
    <name evidence="15" type="primary">SCARB1</name>
    <name evidence="15" type="ORF">NPIL_80791</name>
</gene>
<evidence type="ECO:0000256" key="5">
    <source>
        <dbReference type="ARBA" id="ARBA00022692"/>
    </source>
</evidence>
<name>A0A8X6MD92_NEPPI</name>
<evidence type="ECO:0000256" key="4">
    <source>
        <dbReference type="ARBA" id="ARBA00022475"/>
    </source>
</evidence>
<proteinExistence type="inferred from homology"/>
<evidence type="ECO:0000256" key="11">
    <source>
        <dbReference type="ARBA" id="ARBA00040821"/>
    </source>
</evidence>
<dbReference type="Pfam" id="PF01130">
    <property type="entry name" value="CD36"/>
    <property type="match status" value="1"/>
</dbReference>
<comment type="similarity">
    <text evidence="3">Belongs to the CD36 family.</text>
</comment>
<dbReference type="PRINTS" id="PR01609">
    <property type="entry name" value="CD36FAMILY"/>
</dbReference>
<feature type="transmembrane region" description="Helical" evidence="14">
    <location>
        <begin position="13"/>
        <end position="36"/>
    </location>
</feature>
<feature type="compositionally biased region" description="Basic and acidic residues" evidence="13">
    <location>
        <begin position="524"/>
        <end position="535"/>
    </location>
</feature>
<dbReference type="PANTHER" id="PTHR11923:SF110">
    <property type="entry name" value="SCAVENGER RECEPTOR CLASS B MEMBER 1"/>
    <property type="match status" value="1"/>
</dbReference>
<evidence type="ECO:0000313" key="16">
    <source>
        <dbReference type="Proteomes" id="UP000887013"/>
    </source>
</evidence>
<protein>
    <recommendedName>
        <fullName evidence="11">Scavenger receptor class B member 1</fullName>
    </recommendedName>
    <alternativeName>
        <fullName evidence="12">SR-BI</fullName>
    </alternativeName>
</protein>
<dbReference type="InterPro" id="IPR002159">
    <property type="entry name" value="CD36_fam"/>
</dbReference>
<dbReference type="AlphaFoldDB" id="A0A8X6MD92"/>
<dbReference type="GO" id="GO:0005901">
    <property type="term" value="C:caveola"/>
    <property type="evidence" value="ECO:0007669"/>
    <property type="project" value="UniProtKB-SubCell"/>
</dbReference>
<evidence type="ECO:0000256" key="2">
    <source>
        <dbReference type="ARBA" id="ARBA00004651"/>
    </source>
</evidence>
<evidence type="ECO:0000256" key="10">
    <source>
        <dbReference type="ARBA" id="ARBA00023180"/>
    </source>
</evidence>
<evidence type="ECO:0000256" key="13">
    <source>
        <dbReference type="SAM" id="MobiDB-lite"/>
    </source>
</evidence>
<feature type="transmembrane region" description="Helical" evidence="14">
    <location>
        <begin position="443"/>
        <end position="467"/>
    </location>
</feature>
<keyword evidence="10" id="KW-0325">Glycoprotein</keyword>
<evidence type="ECO:0000256" key="14">
    <source>
        <dbReference type="SAM" id="Phobius"/>
    </source>
</evidence>
<comment type="subcellular location">
    <subcellularLocation>
        <location evidence="2">Cell membrane</location>
        <topology evidence="2">Multi-pass membrane protein</topology>
    </subcellularLocation>
    <subcellularLocation>
        <location evidence="1">Membrane</location>
        <location evidence="1">Caveola</location>
        <topology evidence="1">Multi-pass membrane protein</topology>
    </subcellularLocation>
</comment>
<evidence type="ECO:0000256" key="12">
    <source>
        <dbReference type="ARBA" id="ARBA00042244"/>
    </source>
</evidence>
<evidence type="ECO:0000256" key="9">
    <source>
        <dbReference type="ARBA" id="ARBA00023170"/>
    </source>
</evidence>
<keyword evidence="4" id="KW-1003">Cell membrane</keyword>
<organism evidence="15 16">
    <name type="scientific">Nephila pilipes</name>
    <name type="common">Giant wood spider</name>
    <name type="synonym">Nephila maculata</name>
    <dbReference type="NCBI Taxonomy" id="299642"/>
    <lineage>
        <taxon>Eukaryota</taxon>
        <taxon>Metazoa</taxon>
        <taxon>Ecdysozoa</taxon>
        <taxon>Arthropoda</taxon>
        <taxon>Chelicerata</taxon>
        <taxon>Arachnida</taxon>
        <taxon>Araneae</taxon>
        <taxon>Araneomorphae</taxon>
        <taxon>Entelegynae</taxon>
        <taxon>Araneoidea</taxon>
        <taxon>Nephilidae</taxon>
        <taxon>Nephila</taxon>
    </lineage>
</organism>
<dbReference type="Proteomes" id="UP000887013">
    <property type="component" value="Unassembled WGS sequence"/>
</dbReference>
<keyword evidence="6 14" id="KW-1133">Transmembrane helix</keyword>
<dbReference type="GO" id="GO:0005044">
    <property type="term" value="F:scavenger receptor activity"/>
    <property type="evidence" value="ECO:0007669"/>
    <property type="project" value="TreeGrafter"/>
</dbReference>
<keyword evidence="9 15" id="KW-0675">Receptor</keyword>
<evidence type="ECO:0000256" key="8">
    <source>
        <dbReference type="ARBA" id="ARBA00023157"/>
    </source>
</evidence>
<evidence type="ECO:0000256" key="1">
    <source>
        <dbReference type="ARBA" id="ARBA00004189"/>
    </source>
</evidence>
<evidence type="ECO:0000256" key="3">
    <source>
        <dbReference type="ARBA" id="ARBA00010532"/>
    </source>
</evidence>
<dbReference type="OrthoDB" id="514335at2759"/>
<evidence type="ECO:0000256" key="6">
    <source>
        <dbReference type="ARBA" id="ARBA00022989"/>
    </source>
</evidence>